<evidence type="ECO:0000256" key="9">
    <source>
        <dbReference type="RuleBase" id="RU369108"/>
    </source>
</evidence>
<protein>
    <recommendedName>
        <fullName evidence="1 9">Nucleoprotein</fullName>
        <shortName evidence="9">NP</shortName>
        <shortName evidence="9">Protein N</shortName>
    </recommendedName>
    <alternativeName>
        <fullName evidence="8 9">Nucleocapsid protein</fullName>
    </alternativeName>
</protein>
<dbReference type="GeneID" id="65102022"/>
<keyword evidence="5 9" id="KW-0694">RNA-binding</keyword>
<sequence length="460" mass="51170">MTSQKTEQQLQDEIQRIRMERARKGKNIEAGPSNVPPPVKPRTVLPKQTSNQRYLEIDSVSVGKLTSVPWSDTELSKIPIYRVNAINAAKCLTLGRTVFENLNAGTVTAALADMCLALAVSLPKPALATFEHLLTPIPATIGTGVAFNQPEVNDAAPSLTATQQMALNRARERLQTETDAERQADLQRTIDRLEQQVNGERVNAPANHVNESDATAYCFLAAFIMKLNGKAEDAFQEGIAKMKIRYPAWYEGGSQVLLNFNPTLETLKALRTIFNRRPEILSTWVMTVAVNENREGVMLPTHQGLLNYLVCQQYSYFGMHAYSLLLSIHEATGIKLGQLLREMDCPITRAGVMAAFDLIKNHEITSKNPARTTYFRYARVWNSNYFRALQSSNCTTLVYVAAKVAKITSAQKVGGDPMEIYALKNIDEVMLTRLNKVAAKMSELILTAMMEDEIAGVAWQ</sequence>
<evidence type="ECO:0000256" key="5">
    <source>
        <dbReference type="ARBA" id="ARBA00022884"/>
    </source>
</evidence>
<keyword evidence="12" id="KW-1185">Reference proteome</keyword>
<dbReference type="EMBL" id="KY810772">
    <property type="protein sequence ID" value="ATS17308.1"/>
    <property type="molecule type" value="Viral_cRNA"/>
</dbReference>
<comment type="subcellular location">
    <subcellularLocation>
        <location evidence="9">Virion</location>
    </subcellularLocation>
    <subcellularLocation>
        <location evidence="9">Host cytoplasm</location>
    </subcellularLocation>
</comment>
<dbReference type="GO" id="GO:0019029">
    <property type="term" value="C:helical viral capsid"/>
    <property type="evidence" value="ECO:0007669"/>
    <property type="project" value="UniProtKB-UniRule"/>
</dbReference>
<dbReference type="GO" id="GO:0030430">
    <property type="term" value="C:host cell cytoplasm"/>
    <property type="evidence" value="ECO:0007669"/>
    <property type="project" value="UniProtKB-SubCell"/>
</dbReference>
<keyword evidence="4 9" id="KW-0946">Virion</keyword>
<dbReference type="Pfam" id="PF03216">
    <property type="entry name" value="Rhabdo_ncap_2"/>
    <property type="match status" value="1"/>
</dbReference>
<dbReference type="Proteomes" id="UP000501771">
    <property type="component" value="Segment"/>
</dbReference>
<comment type="subunit">
    <text evidence="9">Homomultimerizes to form the nucleocapsid. Binds to viral genomic RNA.</text>
</comment>
<evidence type="ECO:0000256" key="6">
    <source>
        <dbReference type="ARBA" id="ARBA00023086"/>
    </source>
</evidence>
<evidence type="ECO:0000256" key="10">
    <source>
        <dbReference type="SAM" id="MobiDB-lite"/>
    </source>
</evidence>
<evidence type="ECO:0000256" key="3">
    <source>
        <dbReference type="ARBA" id="ARBA00022561"/>
    </source>
</evidence>
<evidence type="ECO:0000313" key="11">
    <source>
        <dbReference type="EMBL" id="ATS17308.1"/>
    </source>
</evidence>
<evidence type="ECO:0000256" key="1">
    <source>
        <dbReference type="ARBA" id="ARBA00014389"/>
    </source>
</evidence>
<dbReference type="GO" id="GO:0019013">
    <property type="term" value="C:viral nucleocapsid"/>
    <property type="evidence" value="ECO:0007669"/>
    <property type="project" value="UniProtKB-UniRule"/>
</dbReference>
<evidence type="ECO:0000256" key="4">
    <source>
        <dbReference type="ARBA" id="ARBA00022844"/>
    </source>
</evidence>
<dbReference type="GO" id="GO:0003723">
    <property type="term" value="F:RNA binding"/>
    <property type="evidence" value="ECO:0007669"/>
    <property type="project" value="UniProtKB-UniRule"/>
</dbReference>
<keyword evidence="6 9" id="KW-0543">Viral nucleoprotein</keyword>
<keyword evidence="7 9" id="KW-0687">Ribonucleoprotein</keyword>
<keyword evidence="9" id="KW-1035">Host cytoplasm</keyword>
<proteinExistence type="inferred from homology"/>
<dbReference type="InterPro" id="IPR004902">
    <property type="entry name" value="Rhabdo_ncap_2"/>
</dbReference>
<feature type="region of interest" description="Disordered" evidence="10">
    <location>
        <begin position="19"/>
        <end position="45"/>
    </location>
</feature>
<reference evidence="11 12" key="1">
    <citation type="journal article" date="2017" name="Front. Microbiol.">
        <title>Next Generation Sequencing for Detection and Discovery of Plant Viruses and Viroids: Comparison of Two Approaches.</title>
        <authorList>
            <person name="Pecman A."/>
            <person name="Kutnjak D."/>
            <person name="Gutierrez-Aguirre I."/>
            <person name="Adams I."/>
            <person name="Fox A."/>
            <person name="Boonham N."/>
            <person name="Ravnikar M."/>
        </authorList>
    </citation>
    <scope>NUCLEOTIDE SEQUENCE [LARGE SCALE GENOMIC DNA]</scope>
    <source>
        <strain evidence="11 12">FERA_050726</strain>
    </source>
</reference>
<comment type="function">
    <text evidence="9">Encapsidates the genome, protecting it from nucleases. The encapsidated genomic RNA is termed the nucleocapsid (NC) and serves as template for viral transcription and replication.</text>
</comment>
<keyword evidence="2 9" id="KW-1139">Helical capsid protein</keyword>
<organism evidence="11 12">
    <name type="scientific">Cabbage cytorhabdovirus 1</name>
    <dbReference type="NCBI Taxonomy" id="2051550"/>
    <lineage>
        <taxon>Viruses</taxon>
        <taxon>Riboviria</taxon>
        <taxon>Orthornavirae</taxon>
        <taxon>Negarnaviricota</taxon>
        <taxon>Haploviricotina</taxon>
        <taxon>Monjiviricetes</taxon>
        <taxon>Mononegavirales</taxon>
        <taxon>Rhabdoviridae</taxon>
        <taxon>Betarhabdovirinae</taxon>
        <taxon>Alphacytorhabdovirus</taxon>
        <taxon>Alphacytorhabdovirus brassicicolae</taxon>
        <taxon>Cytorhabdovirus brassicicolae</taxon>
    </lineage>
</organism>
<dbReference type="RefSeq" id="YP_010086789.1">
    <property type="nucleotide sequence ID" value="NC_055479.1"/>
</dbReference>
<dbReference type="KEGG" id="vg:65102022"/>
<evidence type="ECO:0000256" key="2">
    <source>
        <dbReference type="ARBA" id="ARBA00022497"/>
    </source>
</evidence>
<dbReference type="GO" id="GO:1990904">
    <property type="term" value="C:ribonucleoprotein complex"/>
    <property type="evidence" value="ECO:0007669"/>
    <property type="project" value="UniProtKB-UniRule"/>
</dbReference>
<evidence type="ECO:0000256" key="8">
    <source>
        <dbReference type="ARBA" id="ARBA00033344"/>
    </source>
</evidence>
<evidence type="ECO:0000313" key="12">
    <source>
        <dbReference type="Proteomes" id="UP000501771"/>
    </source>
</evidence>
<accession>A0A2D2PYK6</accession>
<evidence type="ECO:0000256" key="7">
    <source>
        <dbReference type="ARBA" id="ARBA00023274"/>
    </source>
</evidence>
<name>A0A2D2PYK6_9RHAB</name>
<keyword evidence="3 9" id="KW-0167">Capsid protein</keyword>
<comment type="similarity">
    <text evidence="9">Belongs to the cytorhabdovirus nucleocapsid protein family.</text>
</comment>